<organism evidence="8 9">
    <name type="scientific">Aspergillus nanangensis</name>
    <dbReference type="NCBI Taxonomy" id="2582783"/>
    <lineage>
        <taxon>Eukaryota</taxon>
        <taxon>Fungi</taxon>
        <taxon>Dikarya</taxon>
        <taxon>Ascomycota</taxon>
        <taxon>Pezizomycotina</taxon>
        <taxon>Eurotiomycetes</taxon>
        <taxon>Eurotiomycetidae</taxon>
        <taxon>Eurotiales</taxon>
        <taxon>Aspergillaceae</taxon>
        <taxon>Aspergillus</taxon>
        <taxon>Aspergillus subgen. Circumdati</taxon>
    </lineage>
</organism>
<dbReference type="Gene3D" id="1.20.1250.20">
    <property type="entry name" value="MFS general substrate transporter like domains"/>
    <property type="match status" value="1"/>
</dbReference>
<evidence type="ECO:0000256" key="5">
    <source>
        <dbReference type="ARBA" id="ARBA00023136"/>
    </source>
</evidence>
<feature type="transmembrane region" description="Helical" evidence="6">
    <location>
        <begin position="138"/>
        <end position="161"/>
    </location>
</feature>
<reference evidence="8" key="1">
    <citation type="journal article" date="2019" name="Beilstein J. Org. Chem.">
        <title>Nanangenines: drimane sesquiterpenoids as the dominant metabolite cohort of a novel Australian fungus, Aspergillus nanangensis.</title>
        <authorList>
            <person name="Lacey H.J."/>
            <person name="Gilchrist C.L.M."/>
            <person name="Crombie A."/>
            <person name="Kalaitzis J.A."/>
            <person name="Vuong D."/>
            <person name="Rutledge P.J."/>
            <person name="Turner P."/>
            <person name="Pitt J.I."/>
            <person name="Lacey E."/>
            <person name="Chooi Y.H."/>
            <person name="Piggott A.M."/>
        </authorList>
    </citation>
    <scope>NUCLEOTIDE SEQUENCE</scope>
    <source>
        <strain evidence="8">MST-FP2251</strain>
    </source>
</reference>
<feature type="domain" description="Major facilitator superfamily (MFS) profile" evidence="7">
    <location>
        <begin position="1"/>
        <end position="260"/>
    </location>
</feature>
<evidence type="ECO:0000256" key="2">
    <source>
        <dbReference type="ARBA" id="ARBA00010992"/>
    </source>
</evidence>
<name>A0AAD4GPL5_ASPNN</name>
<gene>
    <name evidence="8" type="ORF">FE257_012992</name>
</gene>
<dbReference type="SUPFAM" id="SSF103473">
    <property type="entry name" value="MFS general substrate transporter"/>
    <property type="match status" value="1"/>
</dbReference>
<evidence type="ECO:0000256" key="1">
    <source>
        <dbReference type="ARBA" id="ARBA00004141"/>
    </source>
</evidence>
<dbReference type="InterPro" id="IPR005828">
    <property type="entry name" value="MFS_sugar_transport-like"/>
</dbReference>
<feature type="transmembrane region" description="Helical" evidence="6">
    <location>
        <begin position="208"/>
        <end position="225"/>
    </location>
</feature>
<evidence type="ECO:0000313" key="9">
    <source>
        <dbReference type="Proteomes" id="UP001194746"/>
    </source>
</evidence>
<dbReference type="PROSITE" id="PS00216">
    <property type="entry name" value="SUGAR_TRANSPORT_1"/>
    <property type="match status" value="1"/>
</dbReference>
<sequence length="295" mass="33220">MVPESPRYLVARGNPEKAKQILIKYHGRGDTDCELVNTEFREIQDTIEHEETCEGNGWIDLVRSPGNRRRLLIILTLGFFSQLSGNGLVSYYISDVLTGAGISDPETQLEINGILMIVNLISAVGSSFLMDKLGRRPLFIYSTTGMLISFSVWTICAARFVQTGAKPAANAEVAFIFIFYICYNLAWSGPMVGYAVEILPYRIRAKGVTLLFLAIDLALFFNSYVNPIALGSMGWKYYIVYDVWLAIELVVVFVFYVETRKTPLEEIRKYFDKDDTLPGLILSPKMDLAEKGPLY</sequence>
<dbReference type="InterPro" id="IPR005829">
    <property type="entry name" value="Sugar_transporter_CS"/>
</dbReference>
<reference evidence="8" key="2">
    <citation type="submission" date="2020-02" db="EMBL/GenBank/DDBJ databases">
        <authorList>
            <person name="Gilchrist C.L.M."/>
            <person name="Chooi Y.-H."/>
        </authorList>
    </citation>
    <scope>NUCLEOTIDE SEQUENCE</scope>
    <source>
        <strain evidence="8">MST-FP2251</strain>
    </source>
</reference>
<dbReference type="PANTHER" id="PTHR48022:SF64">
    <property type="entry name" value="MAJOR FACILITATOR SUPERFAMILY (MFS) PROFILE DOMAIN-CONTAINING PROTEIN"/>
    <property type="match status" value="1"/>
</dbReference>
<dbReference type="InterPro" id="IPR050360">
    <property type="entry name" value="MFS_Sugar_Transporters"/>
</dbReference>
<keyword evidence="9" id="KW-1185">Reference proteome</keyword>
<dbReference type="PANTHER" id="PTHR48022">
    <property type="entry name" value="PLASTIDIC GLUCOSE TRANSPORTER 4"/>
    <property type="match status" value="1"/>
</dbReference>
<dbReference type="GO" id="GO:0005351">
    <property type="term" value="F:carbohydrate:proton symporter activity"/>
    <property type="evidence" value="ECO:0007669"/>
    <property type="project" value="TreeGrafter"/>
</dbReference>
<feature type="transmembrane region" description="Helical" evidence="6">
    <location>
        <begin position="237"/>
        <end position="257"/>
    </location>
</feature>
<feature type="transmembrane region" description="Helical" evidence="6">
    <location>
        <begin position="173"/>
        <end position="196"/>
    </location>
</feature>
<keyword evidence="3 6" id="KW-0812">Transmembrane</keyword>
<keyword evidence="5 6" id="KW-0472">Membrane</keyword>
<evidence type="ECO:0000256" key="6">
    <source>
        <dbReference type="SAM" id="Phobius"/>
    </source>
</evidence>
<dbReference type="EMBL" id="VCAU01000097">
    <property type="protein sequence ID" value="KAF9885374.1"/>
    <property type="molecule type" value="Genomic_DNA"/>
</dbReference>
<comment type="similarity">
    <text evidence="2">Belongs to the major facilitator superfamily. Sugar transporter (TC 2.A.1.1) family.</text>
</comment>
<evidence type="ECO:0000256" key="4">
    <source>
        <dbReference type="ARBA" id="ARBA00022989"/>
    </source>
</evidence>
<keyword evidence="4 6" id="KW-1133">Transmembrane helix</keyword>
<dbReference type="AlphaFoldDB" id="A0AAD4GPL5"/>
<feature type="transmembrane region" description="Helical" evidence="6">
    <location>
        <begin position="71"/>
        <end position="93"/>
    </location>
</feature>
<comment type="caution">
    <text evidence="8">The sequence shown here is derived from an EMBL/GenBank/DDBJ whole genome shotgun (WGS) entry which is preliminary data.</text>
</comment>
<dbReference type="Pfam" id="PF00083">
    <property type="entry name" value="Sugar_tr"/>
    <property type="match status" value="1"/>
</dbReference>
<feature type="transmembrane region" description="Helical" evidence="6">
    <location>
        <begin position="113"/>
        <end position="131"/>
    </location>
</feature>
<dbReference type="InterPro" id="IPR036259">
    <property type="entry name" value="MFS_trans_sf"/>
</dbReference>
<proteinExistence type="inferred from homology"/>
<comment type="subcellular location">
    <subcellularLocation>
        <location evidence="1">Membrane</location>
        <topology evidence="1">Multi-pass membrane protein</topology>
    </subcellularLocation>
</comment>
<dbReference type="PROSITE" id="PS50850">
    <property type="entry name" value="MFS"/>
    <property type="match status" value="1"/>
</dbReference>
<dbReference type="GO" id="GO:0016020">
    <property type="term" value="C:membrane"/>
    <property type="evidence" value="ECO:0007669"/>
    <property type="project" value="UniProtKB-SubCell"/>
</dbReference>
<evidence type="ECO:0000313" key="8">
    <source>
        <dbReference type="EMBL" id="KAF9885374.1"/>
    </source>
</evidence>
<evidence type="ECO:0000259" key="7">
    <source>
        <dbReference type="PROSITE" id="PS50850"/>
    </source>
</evidence>
<dbReference type="InterPro" id="IPR020846">
    <property type="entry name" value="MFS_dom"/>
</dbReference>
<protein>
    <recommendedName>
        <fullName evidence="7">Major facilitator superfamily (MFS) profile domain-containing protein</fullName>
    </recommendedName>
</protein>
<accession>A0AAD4GPL5</accession>
<evidence type="ECO:0000256" key="3">
    <source>
        <dbReference type="ARBA" id="ARBA00022692"/>
    </source>
</evidence>
<dbReference type="Proteomes" id="UP001194746">
    <property type="component" value="Unassembled WGS sequence"/>
</dbReference>